<feature type="region of interest" description="Disordered" evidence="3">
    <location>
        <begin position="373"/>
        <end position="392"/>
    </location>
</feature>
<protein>
    <submittedName>
        <fullName evidence="6">Uncharacterized protein</fullName>
    </submittedName>
</protein>
<keyword evidence="1 2" id="KW-0344">Guanine-nucleotide releasing factor</keyword>
<gene>
    <name evidence="6" type="ORF">BGW38_002274</name>
</gene>
<evidence type="ECO:0000313" key="7">
    <source>
        <dbReference type="Proteomes" id="UP000780801"/>
    </source>
</evidence>
<evidence type="ECO:0000259" key="5">
    <source>
        <dbReference type="PROSITE" id="PS50212"/>
    </source>
</evidence>
<accession>A0A9P6FUE5</accession>
<dbReference type="SUPFAM" id="SSF48366">
    <property type="entry name" value="Ras GEF"/>
    <property type="match status" value="1"/>
</dbReference>
<dbReference type="PANTHER" id="PTHR23113:SF363">
    <property type="entry name" value="PROTEIN SON OF SEVENLESS"/>
    <property type="match status" value="1"/>
</dbReference>
<dbReference type="Pfam" id="PF00618">
    <property type="entry name" value="RasGEF_N"/>
    <property type="match status" value="1"/>
</dbReference>
<dbReference type="Gene3D" id="1.10.840.10">
    <property type="entry name" value="Ras guanine-nucleotide exchange factors catalytic domain"/>
    <property type="match status" value="1"/>
</dbReference>
<feature type="domain" description="N-terminal Ras-GEF" evidence="5">
    <location>
        <begin position="125"/>
        <end position="251"/>
    </location>
</feature>
<feature type="compositionally biased region" description="Polar residues" evidence="3">
    <location>
        <begin position="282"/>
        <end position="299"/>
    </location>
</feature>
<dbReference type="OrthoDB" id="10254377at2759"/>
<evidence type="ECO:0000256" key="1">
    <source>
        <dbReference type="ARBA" id="ARBA00022658"/>
    </source>
</evidence>
<feature type="region of interest" description="Disordered" evidence="3">
    <location>
        <begin position="846"/>
        <end position="872"/>
    </location>
</feature>
<dbReference type="InterPro" id="IPR000651">
    <property type="entry name" value="Ras-like_Gua-exchang_fac_N"/>
</dbReference>
<feature type="region of interest" description="Disordered" evidence="3">
    <location>
        <begin position="1"/>
        <end position="44"/>
    </location>
</feature>
<evidence type="ECO:0000256" key="3">
    <source>
        <dbReference type="SAM" id="MobiDB-lite"/>
    </source>
</evidence>
<reference evidence="6" key="1">
    <citation type="journal article" date="2020" name="Fungal Divers.">
        <title>Resolving the Mortierellaceae phylogeny through synthesis of multi-gene phylogenetics and phylogenomics.</title>
        <authorList>
            <person name="Vandepol N."/>
            <person name="Liber J."/>
            <person name="Desiro A."/>
            <person name="Na H."/>
            <person name="Kennedy M."/>
            <person name="Barry K."/>
            <person name="Grigoriev I.V."/>
            <person name="Miller A.N."/>
            <person name="O'Donnell K."/>
            <person name="Stajich J.E."/>
            <person name="Bonito G."/>
        </authorList>
    </citation>
    <scope>NUCLEOTIDE SEQUENCE</scope>
    <source>
        <strain evidence="6">KOD1015</strain>
    </source>
</reference>
<feature type="compositionally biased region" description="Polar residues" evidence="3">
    <location>
        <begin position="12"/>
        <end position="36"/>
    </location>
</feature>
<dbReference type="GO" id="GO:0005085">
    <property type="term" value="F:guanyl-nucleotide exchange factor activity"/>
    <property type="evidence" value="ECO:0007669"/>
    <property type="project" value="UniProtKB-KW"/>
</dbReference>
<feature type="compositionally biased region" description="Polar residues" evidence="3">
    <location>
        <begin position="491"/>
        <end position="507"/>
    </location>
</feature>
<feature type="region of interest" description="Disordered" evidence="3">
    <location>
        <begin position="491"/>
        <end position="585"/>
    </location>
</feature>
<dbReference type="InterPro" id="IPR001895">
    <property type="entry name" value="RASGEF_cat_dom"/>
</dbReference>
<dbReference type="SMART" id="SM00229">
    <property type="entry name" value="RasGEFN"/>
    <property type="match status" value="1"/>
</dbReference>
<dbReference type="EMBL" id="JAABOA010001785">
    <property type="protein sequence ID" value="KAF9580896.1"/>
    <property type="molecule type" value="Genomic_DNA"/>
</dbReference>
<dbReference type="CDD" id="cd06224">
    <property type="entry name" value="REM"/>
    <property type="match status" value="1"/>
</dbReference>
<organism evidence="6 7">
    <name type="scientific">Lunasporangiospora selenospora</name>
    <dbReference type="NCBI Taxonomy" id="979761"/>
    <lineage>
        <taxon>Eukaryota</taxon>
        <taxon>Fungi</taxon>
        <taxon>Fungi incertae sedis</taxon>
        <taxon>Mucoromycota</taxon>
        <taxon>Mortierellomycotina</taxon>
        <taxon>Mortierellomycetes</taxon>
        <taxon>Mortierellales</taxon>
        <taxon>Mortierellaceae</taxon>
        <taxon>Lunasporangiospora</taxon>
    </lineage>
</organism>
<feature type="compositionally biased region" description="Pro residues" evidence="3">
    <location>
        <begin position="74"/>
        <end position="85"/>
    </location>
</feature>
<dbReference type="GO" id="GO:0005886">
    <property type="term" value="C:plasma membrane"/>
    <property type="evidence" value="ECO:0007669"/>
    <property type="project" value="TreeGrafter"/>
</dbReference>
<evidence type="ECO:0000313" key="6">
    <source>
        <dbReference type="EMBL" id="KAF9580896.1"/>
    </source>
</evidence>
<sequence length="1020" mass="113626">MSFGRGKDSGYMSFSTNSPSQQHSSAVTTAENSPTDTLRDDVATRPEVVIDVDFVKGKEIPLCGEKDQGISSKNPPPTPTPPAGPPRYHEVNMQMFNDPEDENSLAIVYSVLDSTDNDPASHASELRPIFACTVIKLIEKMTHQYGMDLGFRTDFFLTYRLFVSPVQLCKHLIRRYLWALEEDTSLREIVRVRTFVVIRHWIINHFEDDFLTSKSLRFIMASFLNDMRCNQRVLESPTDLLIIKNLVDLFKEMRRLYKGIAEQHLARFKEGEQNEEEQGGQTSQPASEVKTPSSNSDNKPVTGVNDEPRIIEQLTASSVKKIPIVLTGKTTNSDITGGVPHACGQIRSRNRASTLGGLITRPVAIEALHPTTPTKVSASKDSKHGGVSRQASENGTLIARERRLSASSIKSNKGNNVNWSTKMTLGIHKLRQKSEDIYQQILNPISALQKGEAKQCTCWTPEYTGISENPTLSAARSFPNLRPSVVVTNVNYESSPQPPAGNTTSGCPPSKTIKRLKSTLNLGPGSITTPVSPSPIPSPTRSQFTGMSSRHSRSNSNSSVGYHPNPECPYHVPSLGTVSSDSQRSLLNSNEYPEASSTLSTPKNIPQFNHPDSAVQTPSLSVTTGTPHSPAWYQCPWYTPSIPNSPSVLTTSYKPFILFYRSQVIAQQLCLLEQHFLDQVKWDEFLENELAKAGRRSWNKSQSSISGYLFKAEKKNGVEAISSRSDMVCMWVASEVVSTHPIEDRVRVIEKFIRIAQKCYQYRNFSSLSQLVMGLGSHFLCRLRRTWSRVGNYEMRVLRELQYVISPCKNWSALRTAMGVVGQQEATGDSSGQRYGAGVGLETPNGSGLFSPESMTSQNDTPSSKHPQSQTSVDKRGCIPFLGLFTFDLEHIMEQAAWYMPLTPSVLSEFENSQESSNGQCVIQRRAGSVTRPPPIAAHLTKPEPKDLPELIPTGKLLLNFYRCQLIAKTLKWFLAFQRRAHRYSFAMDATLYSKCLLLRVLNEDLLQELSDSCDSYRGD</sequence>
<dbReference type="Pfam" id="PF00617">
    <property type="entry name" value="RasGEF"/>
    <property type="match status" value="1"/>
</dbReference>
<dbReference type="PANTHER" id="PTHR23113">
    <property type="entry name" value="GUANINE NUCLEOTIDE EXCHANGE FACTOR"/>
    <property type="match status" value="1"/>
</dbReference>
<dbReference type="InterPro" id="IPR023578">
    <property type="entry name" value="Ras_GEF_dom_sf"/>
</dbReference>
<dbReference type="AlphaFoldDB" id="A0A9P6FUE5"/>
<evidence type="ECO:0000256" key="2">
    <source>
        <dbReference type="PROSITE-ProRule" id="PRU00168"/>
    </source>
</evidence>
<keyword evidence="7" id="KW-1185">Reference proteome</keyword>
<dbReference type="PROSITE" id="PS50009">
    <property type="entry name" value="RASGEF_CAT"/>
    <property type="match status" value="1"/>
</dbReference>
<dbReference type="PROSITE" id="PS50212">
    <property type="entry name" value="RASGEF_NTER"/>
    <property type="match status" value="1"/>
</dbReference>
<evidence type="ECO:0000259" key="4">
    <source>
        <dbReference type="PROSITE" id="PS50009"/>
    </source>
</evidence>
<dbReference type="Proteomes" id="UP000780801">
    <property type="component" value="Unassembled WGS sequence"/>
</dbReference>
<feature type="region of interest" description="Disordered" evidence="3">
    <location>
        <begin position="270"/>
        <end position="309"/>
    </location>
</feature>
<name>A0A9P6FUE5_9FUNG</name>
<feature type="region of interest" description="Disordered" evidence="3">
    <location>
        <begin position="64"/>
        <end position="86"/>
    </location>
</feature>
<feature type="domain" description="Ras-GEF" evidence="4">
    <location>
        <begin position="661"/>
        <end position="1011"/>
    </location>
</feature>
<dbReference type="InterPro" id="IPR036964">
    <property type="entry name" value="RASGEF_cat_dom_sf"/>
</dbReference>
<comment type="caution">
    <text evidence="6">The sequence shown here is derived from an EMBL/GenBank/DDBJ whole genome shotgun (WGS) entry which is preliminary data.</text>
</comment>
<dbReference type="GO" id="GO:0007265">
    <property type="term" value="P:Ras protein signal transduction"/>
    <property type="evidence" value="ECO:0007669"/>
    <property type="project" value="TreeGrafter"/>
</dbReference>
<dbReference type="InterPro" id="IPR008937">
    <property type="entry name" value="Ras-like_GEF"/>
</dbReference>
<proteinExistence type="predicted"/>
<feature type="compositionally biased region" description="Polar residues" evidence="3">
    <location>
        <begin position="576"/>
        <end position="585"/>
    </location>
</feature>
<dbReference type="Gene3D" id="1.20.870.10">
    <property type="entry name" value="Son of sevenless (SoS) protein Chain: S domain 1"/>
    <property type="match status" value="1"/>
</dbReference>
<dbReference type="SMART" id="SM00147">
    <property type="entry name" value="RasGEF"/>
    <property type="match status" value="1"/>
</dbReference>